<keyword evidence="3" id="KW-1185">Reference proteome</keyword>
<protein>
    <submittedName>
        <fullName evidence="2">Uncharacterized protein</fullName>
    </submittedName>
</protein>
<organism evidence="2 3">
    <name type="scientific">Puccinia triticina</name>
    <dbReference type="NCBI Taxonomy" id="208348"/>
    <lineage>
        <taxon>Eukaryota</taxon>
        <taxon>Fungi</taxon>
        <taxon>Dikarya</taxon>
        <taxon>Basidiomycota</taxon>
        <taxon>Pucciniomycotina</taxon>
        <taxon>Pucciniomycetes</taxon>
        <taxon>Pucciniales</taxon>
        <taxon>Pucciniaceae</taxon>
        <taxon>Puccinia</taxon>
    </lineage>
</organism>
<evidence type="ECO:0000313" key="2">
    <source>
        <dbReference type="EMBL" id="WAQ92807.1"/>
    </source>
</evidence>
<proteinExistence type="predicted"/>
<dbReference type="Proteomes" id="UP001164743">
    <property type="component" value="Chromosome 17A"/>
</dbReference>
<feature type="region of interest" description="Disordered" evidence="1">
    <location>
        <begin position="62"/>
        <end position="93"/>
    </location>
</feature>
<accession>A0ABY7D943</accession>
<dbReference type="RefSeq" id="XP_053028362.1">
    <property type="nucleotide sequence ID" value="XM_053164389.1"/>
</dbReference>
<gene>
    <name evidence="2" type="ORF">PtA15_17A289</name>
</gene>
<dbReference type="EMBL" id="CP110437">
    <property type="protein sequence ID" value="WAQ92807.1"/>
    <property type="molecule type" value="Genomic_DNA"/>
</dbReference>
<feature type="region of interest" description="Disordered" evidence="1">
    <location>
        <begin position="20"/>
        <end position="47"/>
    </location>
</feature>
<evidence type="ECO:0000256" key="1">
    <source>
        <dbReference type="SAM" id="MobiDB-lite"/>
    </source>
</evidence>
<name>A0ABY7D943_9BASI</name>
<feature type="compositionally biased region" description="Polar residues" evidence="1">
    <location>
        <begin position="21"/>
        <end position="36"/>
    </location>
</feature>
<dbReference type="GeneID" id="77805284"/>
<feature type="compositionally biased region" description="Low complexity" evidence="1">
    <location>
        <begin position="66"/>
        <end position="86"/>
    </location>
</feature>
<evidence type="ECO:0000313" key="3">
    <source>
        <dbReference type="Proteomes" id="UP001164743"/>
    </source>
</evidence>
<sequence length="131" mass="14573">MLSLLSSNLSWNEDQLEQVGLQHSSSRQNAGLNSPLGTGRDTLGDNDHTITNQWVSFLLREANAASPTTTPSPTYPSTHHPPSVTPRGLPSPPANHLTASNYLHRLDPLYLLYPLRLDQLLNLHKHHIFLQ</sequence>
<reference evidence="2" key="1">
    <citation type="submission" date="2022-10" db="EMBL/GenBank/DDBJ databases">
        <title>Puccinia triticina Genome sequencing and assembly.</title>
        <authorList>
            <person name="Li C."/>
        </authorList>
    </citation>
    <scope>NUCLEOTIDE SEQUENCE</scope>
    <source>
        <strain evidence="2">Pt15</strain>
    </source>
</reference>